<evidence type="ECO:0000256" key="1">
    <source>
        <dbReference type="SAM" id="Coils"/>
    </source>
</evidence>
<sequence length="199" mass="22596">MANLDSLFTAWLEGESLTDEQIALLQANAEYASMMNNAMQWQQQSQHYETVPVPNWDRESTMPKVQKQSLFFGAGVWAVAASIVFCAWVFVSNPQQGNQQLLEQVAKQTNLLESQQKQIDQLQNIITAQNEVQQQQMYQLAKEAIKTGRVERQEDIASVLAYIKTQRAQDQAYLRMQLNDLAEQVEGGPLPTVANNLEY</sequence>
<organism evidence="3 4">
    <name type="scientific">Pseudoalteromonas lipolytica</name>
    <dbReference type="NCBI Taxonomy" id="570156"/>
    <lineage>
        <taxon>Bacteria</taxon>
        <taxon>Pseudomonadati</taxon>
        <taxon>Pseudomonadota</taxon>
        <taxon>Gammaproteobacteria</taxon>
        <taxon>Alteromonadales</taxon>
        <taxon>Pseudoalteromonadaceae</taxon>
        <taxon>Pseudoalteromonas</taxon>
    </lineage>
</organism>
<keyword evidence="2" id="KW-1133">Transmembrane helix</keyword>
<keyword evidence="1" id="KW-0175">Coiled coil</keyword>
<dbReference type="EMBL" id="LJTC01000004">
    <property type="protein sequence ID" value="KPM84226.1"/>
    <property type="molecule type" value="Genomic_DNA"/>
</dbReference>
<dbReference type="Proteomes" id="UP000050378">
    <property type="component" value="Unassembled WGS sequence"/>
</dbReference>
<dbReference type="OrthoDB" id="6289500at2"/>
<accession>A0A0P7E387</accession>
<keyword evidence="2" id="KW-0812">Transmembrane</keyword>
<gene>
    <name evidence="3" type="ORF">AOG27_07950</name>
</gene>
<dbReference type="AlphaFoldDB" id="A0A0P7E387"/>
<name>A0A0P7E387_9GAMM</name>
<reference evidence="3 4" key="1">
    <citation type="submission" date="2015-09" db="EMBL/GenBank/DDBJ databases">
        <title>Draft Genome Sequence of Pseudoalteromonas lipolytica UCD-48B.</title>
        <authorList>
            <person name="Krusor M."/>
            <person name="Coil D.A."/>
            <person name="Lang J.M."/>
            <person name="Eisen J.A."/>
            <person name="Alexiev A."/>
        </authorList>
    </citation>
    <scope>NUCLEOTIDE SEQUENCE [LARGE SCALE GENOMIC DNA]</scope>
    <source>
        <strain evidence="3 4">UCD-48B</strain>
    </source>
</reference>
<feature type="transmembrane region" description="Helical" evidence="2">
    <location>
        <begin position="70"/>
        <end position="91"/>
    </location>
</feature>
<evidence type="ECO:0000313" key="4">
    <source>
        <dbReference type="Proteomes" id="UP000050378"/>
    </source>
</evidence>
<dbReference type="PATRIC" id="fig|570156.3.peg.2647"/>
<comment type="caution">
    <text evidence="3">The sequence shown here is derived from an EMBL/GenBank/DDBJ whole genome shotgun (WGS) entry which is preliminary data.</text>
</comment>
<evidence type="ECO:0000313" key="3">
    <source>
        <dbReference type="EMBL" id="KPM84226.1"/>
    </source>
</evidence>
<proteinExistence type="predicted"/>
<evidence type="ECO:0000256" key="2">
    <source>
        <dbReference type="SAM" id="Phobius"/>
    </source>
</evidence>
<dbReference type="STRING" id="570156.AOG27_07950"/>
<feature type="coiled-coil region" evidence="1">
    <location>
        <begin position="98"/>
        <end position="132"/>
    </location>
</feature>
<keyword evidence="2" id="KW-0472">Membrane</keyword>
<protein>
    <submittedName>
        <fullName evidence="3">Uncharacterized protein</fullName>
    </submittedName>
</protein>
<dbReference type="RefSeq" id="WP_054552481.1">
    <property type="nucleotide sequence ID" value="NZ_LJTC01000004.1"/>
</dbReference>